<dbReference type="EMBL" id="JAEHHL010000006">
    <property type="protein sequence ID" value="MBK0399741.1"/>
    <property type="molecule type" value="Genomic_DNA"/>
</dbReference>
<name>A0A8J7M7I8_9RHOB</name>
<organism evidence="2 3">
    <name type="scientific">Thermohalobaculum xanthum</name>
    <dbReference type="NCBI Taxonomy" id="2753746"/>
    <lineage>
        <taxon>Bacteria</taxon>
        <taxon>Pseudomonadati</taxon>
        <taxon>Pseudomonadota</taxon>
        <taxon>Alphaproteobacteria</taxon>
        <taxon>Rhodobacterales</taxon>
        <taxon>Paracoccaceae</taxon>
        <taxon>Thermohalobaculum</taxon>
    </lineage>
</organism>
<accession>A0A8J7M7I8</accession>
<sequence length="157" mass="15466">MAQETLAAVTPGDQLTPGPQAGAGEAERCKYVRAVKGDTPFLLEEDEYQSSDVDPFYLTRNDTHLPAEFQAPPNRRARCLSGFGVLIDPGSAASAASGAAGGAAAGSGFAAAGAIGAISLPVVAAAVIIPAAVVGAIVATSGNGSSATQTTGNPPNQ</sequence>
<feature type="region of interest" description="Disordered" evidence="1">
    <location>
        <begin position="1"/>
        <end position="24"/>
    </location>
</feature>
<evidence type="ECO:0000256" key="1">
    <source>
        <dbReference type="SAM" id="MobiDB-lite"/>
    </source>
</evidence>
<protein>
    <submittedName>
        <fullName evidence="2">Uncharacterized protein</fullName>
    </submittedName>
</protein>
<proteinExistence type="predicted"/>
<comment type="caution">
    <text evidence="2">The sequence shown here is derived from an EMBL/GenBank/DDBJ whole genome shotgun (WGS) entry which is preliminary data.</text>
</comment>
<gene>
    <name evidence="2" type="ORF">H0I76_11115</name>
</gene>
<reference evidence="2" key="1">
    <citation type="submission" date="2020-12" db="EMBL/GenBank/DDBJ databases">
        <title>Bacterial taxonomy.</title>
        <authorList>
            <person name="Pan X."/>
        </authorList>
    </citation>
    <scope>NUCLEOTIDE SEQUENCE</scope>
    <source>
        <strain evidence="2">M0105</strain>
    </source>
</reference>
<dbReference type="Proteomes" id="UP000655420">
    <property type="component" value="Unassembled WGS sequence"/>
</dbReference>
<evidence type="ECO:0000313" key="3">
    <source>
        <dbReference type="Proteomes" id="UP000655420"/>
    </source>
</evidence>
<keyword evidence="3" id="KW-1185">Reference proteome</keyword>
<dbReference type="AlphaFoldDB" id="A0A8J7M7I8"/>
<evidence type="ECO:0000313" key="2">
    <source>
        <dbReference type="EMBL" id="MBK0399741.1"/>
    </source>
</evidence>